<dbReference type="AlphaFoldDB" id="A0A0C3PCQ8"/>
<organism evidence="1 2">
    <name type="scientific">Phlebiopsis gigantea (strain 11061_1 CR5-6)</name>
    <name type="common">White-rot fungus</name>
    <name type="synonym">Peniophora gigantea</name>
    <dbReference type="NCBI Taxonomy" id="745531"/>
    <lineage>
        <taxon>Eukaryota</taxon>
        <taxon>Fungi</taxon>
        <taxon>Dikarya</taxon>
        <taxon>Basidiomycota</taxon>
        <taxon>Agaricomycotina</taxon>
        <taxon>Agaricomycetes</taxon>
        <taxon>Polyporales</taxon>
        <taxon>Phanerochaetaceae</taxon>
        <taxon>Phlebiopsis</taxon>
    </lineage>
</organism>
<name>A0A0C3PCQ8_PHLG1</name>
<reference evidence="1 2" key="1">
    <citation type="journal article" date="2014" name="PLoS Genet.">
        <title>Analysis of the Phlebiopsis gigantea genome, transcriptome and secretome provides insight into its pioneer colonization strategies of wood.</title>
        <authorList>
            <person name="Hori C."/>
            <person name="Ishida T."/>
            <person name="Igarashi K."/>
            <person name="Samejima M."/>
            <person name="Suzuki H."/>
            <person name="Master E."/>
            <person name="Ferreira P."/>
            <person name="Ruiz-Duenas F.J."/>
            <person name="Held B."/>
            <person name="Canessa P."/>
            <person name="Larrondo L.F."/>
            <person name="Schmoll M."/>
            <person name="Druzhinina I.S."/>
            <person name="Kubicek C.P."/>
            <person name="Gaskell J.A."/>
            <person name="Kersten P."/>
            <person name="St John F."/>
            <person name="Glasner J."/>
            <person name="Sabat G."/>
            <person name="Splinter BonDurant S."/>
            <person name="Syed K."/>
            <person name="Yadav J."/>
            <person name="Mgbeahuruike A.C."/>
            <person name="Kovalchuk A."/>
            <person name="Asiegbu F.O."/>
            <person name="Lackner G."/>
            <person name="Hoffmeister D."/>
            <person name="Rencoret J."/>
            <person name="Gutierrez A."/>
            <person name="Sun H."/>
            <person name="Lindquist E."/>
            <person name="Barry K."/>
            <person name="Riley R."/>
            <person name="Grigoriev I.V."/>
            <person name="Henrissat B."/>
            <person name="Kues U."/>
            <person name="Berka R.M."/>
            <person name="Martinez A.T."/>
            <person name="Covert S.F."/>
            <person name="Blanchette R.A."/>
            <person name="Cullen D."/>
        </authorList>
    </citation>
    <scope>NUCLEOTIDE SEQUENCE [LARGE SCALE GENOMIC DNA]</scope>
    <source>
        <strain evidence="1 2">11061_1 CR5-6</strain>
    </source>
</reference>
<dbReference type="EMBL" id="KN840644">
    <property type="protein sequence ID" value="KIP02933.1"/>
    <property type="molecule type" value="Genomic_DNA"/>
</dbReference>
<proteinExistence type="predicted"/>
<dbReference type="HOGENOM" id="CLU_1687293_0_0_1"/>
<evidence type="ECO:0000313" key="1">
    <source>
        <dbReference type="EMBL" id="KIP02933.1"/>
    </source>
</evidence>
<evidence type="ECO:0000313" key="2">
    <source>
        <dbReference type="Proteomes" id="UP000053257"/>
    </source>
</evidence>
<accession>A0A0C3PCQ8</accession>
<keyword evidence="2" id="KW-1185">Reference proteome</keyword>
<sequence length="156" mass="17418">MLYSRSVVFATQSPLLSVHWKNMHTGAPGPKPTGRTTVLGILEPGDLSGEDMYGGSQAEWVRSDMSEGWAMDRSVHEAFFYDHLSVLFTKPCCQFQIARGLTLKRLHLTEEKLSQIVFHSVLEGIDSQVGRGHGRESLHSTFCHHFRDTRGSSASK</sequence>
<gene>
    <name evidence="1" type="ORF">PHLGIDRAFT_271168</name>
</gene>
<protein>
    <submittedName>
        <fullName evidence="1">Uncharacterized protein</fullName>
    </submittedName>
</protein>
<dbReference type="Proteomes" id="UP000053257">
    <property type="component" value="Unassembled WGS sequence"/>
</dbReference>